<dbReference type="GO" id="GO:0016747">
    <property type="term" value="F:acyltransferase activity, transferring groups other than amino-acyl groups"/>
    <property type="evidence" value="ECO:0007669"/>
    <property type="project" value="InterPro"/>
</dbReference>
<dbReference type="Proteomes" id="UP000002215">
    <property type="component" value="Chromosome"/>
</dbReference>
<dbReference type="InterPro" id="IPR052523">
    <property type="entry name" value="Trichothecene_AcTrans"/>
</dbReference>
<proteinExistence type="predicted"/>
<dbReference type="PANTHER" id="PTHR42791:SF1">
    <property type="entry name" value="N-ACETYLTRANSFERASE DOMAIN-CONTAINING PROTEIN"/>
    <property type="match status" value="1"/>
</dbReference>
<protein>
    <recommendedName>
        <fullName evidence="1">N-acetyltransferase domain-containing protein</fullName>
    </recommendedName>
</protein>
<dbReference type="KEGG" id="cpi:Cpin_5716"/>
<name>A0A979GV22_CHIPD</name>
<feature type="domain" description="N-acetyltransferase" evidence="1">
    <location>
        <begin position="1"/>
        <end position="74"/>
    </location>
</feature>
<organism evidence="2 3">
    <name type="scientific">Chitinophaga pinensis (strain ATCC 43595 / DSM 2588 / LMG 13176 / NBRC 15968 / NCIMB 11800 / UQM 2034)</name>
    <dbReference type="NCBI Taxonomy" id="485918"/>
    <lineage>
        <taxon>Bacteria</taxon>
        <taxon>Pseudomonadati</taxon>
        <taxon>Bacteroidota</taxon>
        <taxon>Chitinophagia</taxon>
        <taxon>Chitinophagales</taxon>
        <taxon>Chitinophagaceae</taxon>
        <taxon>Chitinophaga</taxon>
    </lineage>
</organism>
<dbReference type="EMBL" id="CP001699">
    <property type="protein sequence ID" value="ACU63138.1"/>
    <property type="molecule type" value="Genomic_DNA"/>
</dbReference>
<evidence type="ECO:0000313" key="3">
    <source>
        <dbReference type="Proteomes" id="UP000002215"/>
    </source>
</evidence>
<dbReference type="SUPFAM" id="SSF55729">
    <property type="entry name" value="Acyl-CoA N-acyltransferases (Nat)"/>
    <property type="match status" value="1"/>
</dbReference>
<accession>A0A979GV22</accession>
<reference evidence="2 3" key="2">
    <citation type="journal article" date="2010" name="Stand. Genomic Sci.">
        <title>Complete genome sequence of Chitinophaga pinensis type strain (UQM 2034).</title>
        <authorList>
            <person name="Glavina Del Rio T."/>
            <person name="Abt B."/>
            <person name="Spring S."/>
            <person name="Lapidus A."/>
            <person name="Nolan M."/>
            <person name="Tice H."/>
            <person name="Copeland A."/>
            <person name="Cheng J.F."/>
            <person name="Chen F."/>
            <person name="Bruce D."/>
            <person name="Goodwin L."/>
            <person name="Pitluck S."/>
            <person name="Ivanova N."/>
            <person name="Mavromatis K."/>
            <person name="Mikhailova N."/>
            <person name="Pati A."/>
            <person name="Chen A."/>
            <person name="Palaniappan K."/>
            <person name="Land M."/>
            <person name="Hauser L."/>
            <person name="Chang Y.J."/>
            <person name="Jeffries C.D."/>
            <person name="Chain P."/>
            <person name="Saunders E."/>
            <person name="Detter J.C."/>
            <person name="Brettin T."/>
            <person name="Rohde M."/>
            <person name="Goker M."/>
            <person name="Bristow J."/>
            <person name="Eisen J.A."/>
            <person name="Markowitz V."/>
            <person name="Hugenholtz P."/>
            <person name="Kyrpides N.C."/>
            <person name="Klenk H.P."/>
            <person name="Lucas S."/>
        </authorList>
    </citation>
    <scope>NUCLEOTIDE SEQUENCE [LARGE SCALE GENOMIC DNA]</scope>
    <source>
        <strain evidence="3">ATCC 43595 / DSM 2588 / LMG 13176 / NBRC 15968 / NCIMB 11800 / UQM 2034</strain>
    </source>
</reference>
<gene>
    <name evidence="2" type="ordered locus">Cpin_5716</name>
</gene>
<dbReference type="PROSITE" id="PS51186">
    <property type="entry name" value="GNAT"/>
    <property type="match status" value="1"/>
</dbReference>
<dbReference type="PANTHER" id="PTHR42791">
    <property type="entry name" value="GNAT FAMILY ACETYLTRANSFERASE"/>
    <property type="match status" value="1"/>
</dbReference>
<evidence type="ECO:0000313" key="2">
    <source>
        <dbReference type="EMBL" id="ACU63138.1"/>
    </source>
</evidence>
<dbReference type="InterPro" id="IPR000182">
    <property type="entry name" value="GNAT_dom"/>
</dbReference>
<dbReference type="Gene3D" id="3.40.630.30">
    <property type="match status" value="1"/>
</dbReference>
<dbReference type="AlphaFoldDB" id="A0A979GV22"/>
<dbReference type="CDD" id="cd04301">
    <property type="entry name" value="NAT_SF"/>
    <property type="match status" value="1"/>
</dbReference>
<evidence type="ECO:0000259" key="1">
    <source>
        <dbReference type="PROSITE" id="PS51186"/>
    </source>
</evidence>
<reference evidence="3" key="1">
    <citation type="submission" date="2009-08" db="EMBL/GenBank/DDBJ databases">
        <title>The complete genome of Chitinophaga pinensis DSM 2588.</title>
        <authorList>
            <consortium name="US DOE Joint Genome Institute (JGI-PGF)"/>
            <person name="Lucas S."/>
            <person name="Copeland A."/>
            <person name="Lapidus A."/>
            <person name="Glavina del Rio T."/>
            <person name="Dalin E."/>
            <person name="Tice H."/>
            <person name="Bruce D."/>
            <person name="Goodwin L."/>
            <person name="Pitluck S."/>
            <person name="Kyrpides N."/>
            <person name="Mavromatis K."/>
            <person name="Ivanova N."/>
            <person name="Mikhailova N."/>
            <person name="Sims D."/>
            <person name="Meinche L."/>
            <person name="Brettin T."/>
            <person name="Detter J.C."/>
            <person name="Han C."/>
            <person name="Larimer F."/>
            <person name="Land M."/>
            <person name="Hauser L."/>
            <person name="Markowitz V."/>
            <person name="Cheng J.-F."/>
            <person name="Hugenholtz P."/>
            <person name="Woyke T."/>
            <person name="Wu D."/>
            <person name="Spring S."/>
            <person name="Klenk H.-P."/>
            <person name="Eisen J.A."/>
        </authorList>
    </citation>
    <scope>NUCLEOTIDE SEQUENCE [LARGE SCALE GENOMIC DNA]</scope>
    <source>
        <strain evidence="3">ATCC 43595 / DSM 2588 / LMG 13176 / NBRC 15968 / NCIMB 11800 / UQM 2034</strain>
    </source>
</reference>
<dbReference type="Pfam" id="PF13508">
    <property type="entry name" value="Acetyltransf_7"/>
    <property type="match status" value="1"/>
</dbReference>
<dbReference type="InterPro" id="IPR016181">
    <property type="entry name" value="Acyl_CoA_acyltransferase"/>
</dbReference>
<sequence length="75" mass="9041">MTYLWFIGVEPDEQNKGIGGKLLLELIEYSMKHNRPVYSETSTTKNLPWYEKFGFNVYNEQDLSYHLYFLKRDIK</sequence>